<comment type="caution">
    <text evidence="3">The sequence shown here is derived from an EMBL/GenBank/DDBJ whole genome shotgun (WGS) entry which is preliminary data.</text>
</comment>
<name>A0A010RQ97_9PEZI</name>
<feature type="transmembrane region" description="Helical" evidence="2">
    <location>
        <begin position="97"/>
        <end position="118"/>
    </location>
</feature>
<keyword evidence="2" id="KW-0472">Membrane</keyword>
<evidence type="ECO:0000256" key="1">
    <source>
        <dbReference type="SAM" id="MobiDB-lite"/>
    </source>
</evidence>
<dbReference type="AlphaFoldDB" id="A0A010RQ97"/>
<sequence length="243" mass="27295">MRLNNDAEEFPPEAPSNSHQESSDSKADSKPGLDKNTQILHTSASVENLQDSQDSSQAPTPTTSETFSLGETFDSREDSSSPVVGEEGSLEDDHETFSPPALVTMLTIFCLYCVFDFWDRFSRNFFTSHWCEILFIAATMIALASMFTPLKTATGLGCVAYTTLHFCIRRHSFSIIGDWNSLPWDLKLIYYLHEIDSIGFQVLLMASLVAWLGPRTCHIALKRHLPAWTKELLPHFIAKNLRG</sequence>
<feature type="compositionally biased region" description="Basic and acidic residues" evidence="1">
    <location>
        <begin position="21"/>
        <end position="33"/>
    </location>
</feature>
<feature type="region of interest" description="Disordered" evidence="1">
    <location>
        <begin position="1"/>
        <end position="95"/>
    </location>
</feature>
<accession>A0A010RQ97</accession>
<organism evidence="3 4">
    <name type="scientific">Colletotrichum fioriniae PJ7</name>
    <dbReference type="NCBI Taxonomy" id="1445577"/>
    <lineage>
        <taxon>Eukaryota</taxon>
        <taxon>Fungi</taxon>
        <taxon>Dikarya</taxon>
        <taxon>Ascomycota</taxon>
        <taxon>Pezizomycotina</taxon>
        <taxon>Sordariomycetes</taxon>
        <taxon>Hypocreomycetidae</taxon>
        <taxon>Glomerellales</taxon>
        <taxon>Glomerellaceae</taxon>
        <taxon>Colletotrichum</taxon>
        <taxon>Colletotrichum acutatum species complex</taxon>
    </lineage>
</organism>
<feature type="transmembrane region" description="Helical" evidence="2">
    <location>
        <begin position="130"/>
        <end position="147"/>
    </location>
</feature>
<feature type="compositionally biased region" description="Acidic residues" evidence="1">
    <location>
        <begin position="1"/>
        <end position="11"/>
    </location>
</feature>
<feature type="transmembrane region" description="Helical" evidence="2">
    <location>
        <begin position="188"/>
        <end position="213"/>
    </location>
</feature>
<dbReference type="Proteomes" id="UP000020467">
    <property type="component" value="Unassembled WGS sequence"/>
</dbReference>
<feature type="compositionally biased region" description="Polar residues" evidence="1">
    <location>
        <begin position="35"/>
        <end position="69"/>
    </location>
</feature>
<evidence type="ECO:0000313" key="4">
    <source>
        <dbReference type="Proteomes" id="UP000020467"/>
    </source>
</evidence>
<dbReference type="KEGG" id="cfj:CFIO01_06097"/>
<dbReference type="OrthoDB" id="10297079at2759"/>
<evidence type="ECO:0000256" key="2">
    <source>
        <dbReference type="SAM" id="Phobius"/>
    </source>
</evidence>
<keyword evidence="2" id="KW-0812">Transmembrane</keyword>
<evidence type="ECO:0000313" key="3">
    <source>
        <dbReference type="EMBL" id="EXF82621.1"/>
    </source>
</evidence>
<keyword evidence="2" id="KW-1133">Transmembrane helix</keyword>
<protein>
    <submittedName>
        <fullName evidence="3">Uncharacterized protein</fullName>
    </submittedName>
</protein>
<keyword evidence="4" id="KW-1185">Reference proteome</keyword>
<dbReference type="EMBL" id="JARH01000308">
    <property type="protein sequence ID" value="EXF82621.1"/>
    <property type="molecule type" value="Genomic_DNA"/>
</dbReference>
<proteinExistence type="predicted"/>
<reference evidence="3 4" key="1">
    <citation type="submission" date="2014-02" db="EMBL/GenBank/DDBJ databases">
        <title>The genome sequence of Colletotrichum fioriniae PJ7.</title>
        <authorList>
            <person name="Baroncelli R."/>
            <person name="Thon M.R."/>
        </authorList>
    </citation>
    <scope>NUCLEOTIDE SEQUENCE [LARGE SCALE GENOMIC DNA]</scope>
    <source>
        <strain evidence="3 4">PJ7</strain>
    </source>
</reference>
<dbReference type="HOGENOM" id="CLU_1142520_0_0_1"/>
<gene>
    <name evidence="3" type="ORF">CFIO01_06097</name>
</gene>